<sequence>MTGAAMKDIKTTVADYEPGRPRPHRGRTPAHLERVGGKTNRQRVWDVLRTADEPLRLVTLSFRAKADDLTVKTYLQGLVKAGYVEAISLAGKGACKPKVFRIIRNCGVDAPRVTRDGKPVMQGLGNEQMWRAMRIIGPFDFRVLAARSSTPEVRVSDETARAYVQALYNAGYLQVVRQYKPGLTAQYMLPKSKVTGPHAPMIQRVNQVFDPNTNRVVWTEQKGIDDEG</sequence>
<gene>
    <name evidence="2" type="ORF">PFI31113_03846</name>
</gene>
<dbReference type="AlphaFoldDB" id="A0A5E4XHG9"/>
<reference evidence="2 3" key="1">
    <citation type="submission" date="2019-08" db="EMBL/GenBank/DDBJ databases">
        <authorList>
            <person name="Peeters C."/>
        </authorList>
    </citation>
    <scope>NUCLEOTIDE SEQUENCE [LARGE SCALE GENOMIC DNA]</scope>
    <source>
        <strain evidence="2 3">LMG 31113</strain>
    </source>
</reference>
<protein>
    <submittedName>
        <fullName evidence="2">Uncharacterized protein</fullName>
    </submittedName>
</protein>
<organism evidence="2 3">
    <name type="scientific">Pandoraea fibrosis</name>
    <dbReference type="NCBI Taxonomy" id="1891094"/>
    <lineage>
        <taxon>Bacteria</taxon>
        <taxon>Pseudomonadati</taxon>
        <taxon>Pseudomonadota</taxon>
        <taxon>Betaproteobacteria</taxon>
        <taxon>Burkholderiales</taxon>
        <taxon>Burkholderiaceae</taxon>
        <taxon>Pandoraea</taxon>
    </lineage>
</organism>
<evidence type="ECO:0000256" key="1">
    <source>
        <dbReference type="SAM" id="MobiDB-lite"/>
    </source>
</evidence>
<dbReference type="EMBL" id="CABPRW010000009">
    <property type="protein sequence ID" value="VVE35625.1"/>
    <property type="molecule type" value="Genomic_DNA"/>
</dbReference>
<evidence type="ECO:0000313" key="2">
    <source>
        <dbReference type="EMBL" id="VVE35625.1"/>
    </source>
</evidence>
<name>A0A5E4XHG9_9BURK</name>
<evidence type="ECO:0000313" key="3">
    <source>
        <dbReference type="Proteomes" id="UP000382577"/>
    </source>
</evidence>
<feature type="region of interest" description="Disordered" evidence="1">
    <location>
        <begin position="1"/>
        <end position="28"/>
    </location>
</feature>
<proteinExistence type="predicted"/>
<dbReference type="Proteomes" id="UP000382577">
    <property type="component" value="Unassembled WGS sequence"/>
</dbReference>
<accession>A0A5E4XHG9</accession>